<evidence type="ECO:0000313" key="3">
    <source>
        <dbReference type="EMBL" id="AOV58213.1"/>
    </source>
</evidence>
<reference evidence="1 5" key="1">
    <citation type="submission" date="2010-11" db="EMBL/GenBank/DDBJ databases">
        <title>The Genome Sequence of Synechococcus phage S-CAM1 0208SB26.</title>
        <authorList>
            <consortium name="The Broad Institute Genome Sequencing Platform"/>
            <person name="Henn M.R."/>
            <person name="Martiny J."/>
            <person name="Weihe C."/>
            <person name="Levin J."/>
            <person name="Malboeuf C."/>
            <person name="Casali M."/>
            <person name="Russ C."/>
            <person name="Lennon N."/>
            <person name="Chapman S.B."/>
            <person name="Erlich R."/>
            <person name="Young S.K."/>
            <person name="Yandava C."/>
            <person name="Zeng Q."/>
            <person name="Alvarado L."/>
            <person name="Anderson S."/>
            <person name="Berlin A."/>
            <person name="Chen Z."/>
            <person name="Freedman E."/>
            <person name="Gellesch M."/>
            <person name="Goldberg J."/>
            <person name="Green L."/>
            <person name="Griggs A."/>
            <person name="Gujja S."/>
            <person name="Heilman E.R."/>
            <person name="Heiman D."/>
            <person name="Hollinger A."/>
            <person name="Howarth C."/>
            <person name="Larson L."/>
            <person name="Mehta T."/>
            <person name="Pearson M."/>
            <person name="Roberts A."/>
            <person name="Ryan E."/>
            <person name="Saif S."/>
            <person name="Shea T."/>
            <person name="Shenoy N."/>
            <person name="Sisk P."/>
            <person name="Stolte C."/>
            <person name="Sykes S."/>
            <person name="White J."/>
            <person name="Haas B."/>
            <person name="Nusbaum C."/>
            <person name="Birren B."/>
        </authorList>
    </citation>
    <scope>NUCLEOTIDE SEQUENCE [LARGE SCALE GENOMIC DNA]</scope>
    <source>
        <strain evidence="1 5">S-CAM1</strain>
    </source>
</reference>
<protein>
    <submittedName>
        <fullName evidence="1">OMP1 protein</fullName>
    </submittedName>
</protein>
<evidence type="ECO:0000313" key="4">
    <source>
        <dbReference type="EMBL" id="AOV58463.1"/>
    </source>
</evidence>
<evidence type="ECO:0000313" key="2">
    <source>
        <dbReference type="EMBL" id="AOV57713.1"/>
    </source>
</evidence>
<evidence type="ECO:0000313" key="7">
    <source>
        <dbReference type="Proteomes" id="UP000241265"/>
    </source>
</evidence>
<organism evidence="1 5">
    <name type="scientific">Synechococcus phage S-CAM1</name>
    <dbReference type="NCBI Taxonomy" id="754037"/>
    <lineage>
        <taxon>Viruses</taxon>
        <taxon>Duplodnaviria</taxon>
        <taxon>Heunggongvirae</taxon>
        <taxon>Uroviricota</taxon>
        <taxon>Caudoviricetes</taxon>
        <taxon>Pantevenvirales</taxon>
        <taxon>Kyanoviridae</taxon>
        <taxon>Anaposvirus</taxon>
        <taxon>Anaposvirus socalone</taxon>
    </lineage>
</organism>
<accession>M4QS06</accession>
<dbReference type="RefSeq" id="YP_007673043.1">
    <property type="nucleotide sequence ID" value="NC_020837.1"/>
</dbReference>
<keyword evidence="5" id="KW-1185">Reference proteome</keyword>
<dbReference type="Pfam" id="PF19847">
    <property type="entry name" value="DUF6322"/>
    <property type="match status" value="1"/>
</dbReference>
<evidence type="ECO:0000313" key="5">
    <source>
        <dbReference type="Proteomes" id="UP000203521"/>
    </source>
</evidence>
<dbReference type="InterPro" id="IPR046285">
    <property type="entry name" value="DUF6322"/>
</dbReference>
<dbReference type="EMBL" id="KU686196">
    <property type="protein sequence ID" value="AOV58463.1"/>
    <property type="molecule type" value="Genomic_DNA"/>
</dbReference>
<gene>
    <name evidence="4" type="ORF">C290910_211</name>
    <name evidence="2" type="ORF">N170310_211</name>
    <name evidence="3" type="ORF">S170810_211</name>
    <name evidence="1" type="ORF">SXBG_00129</name>
</gene>
<sequence length="164" mass="15829">MKKAIAAFGMLLMTSPAMAGGLVTKHSSSVQLNVDAARSTATRIGSSFSISGSNIDTTDGNTAGTVSVGTITSGVYNPGTIAATQDTAGAAFSFSQSYTQADAVPTSAATVGAIPNFGSVTSYTAGTAGTLAGTVTSAGVLTVTAGGAGTSGVGQFVSEVTVID</sequence>
<evidence type="ECO:0000313" key="1">
    <source>
        <dbReference type="EMBL" id="AGH26865.1"/>
    </source>
</evidence>
<dbReference type="EMBL" id="KU686193">
    <property type="protein sequence ID" value="AOV57713.1"/>
    <property type="molecule type" value="Genomic_DNA"/>
</dbReference>
<evidence type="ECO:0000313" key="6">
    <source>
        <dbReference type="Proteomes" id="UP000240287"/>
    </source>
</evidence>
<dbReference type="KEGG" id="vg:15009550"/>
<reference evidence="6 7" key="2">
    <citation type="journal article" date="2016" name="Virology">
        <title>The genomic content and context of auxiliary metabolic genes in marine cyanomyoviruses.</title>
        <authorList>
            <person name="Crummett L.T."/>
            <person name="Puxty R.J."/>
            <person name="Weihe C."/>
            <person name="Marston M.F."/>
            <person name="Martiny J.B."/>
        </authorList>
    </citation>
    <scope>NUCLEOTIDE SEQUENCE [LARGE SCALE GENOMIC DNA]</scope>
    <source>
        <strain evidence="2">0310NB17</strain>
        <strain evidence="3">0810SB17</strain>
        <strain evidence="4">0910CC29</strain>
    </source>
</reference>
<dbReference type="GeneID" id="15009550"/>
<dbReference type="EMBL" id="KU686195">
    <property type="protein sequence ID" value="AOV58213.1"/>
    <property type="molecule type" value="Genomic_DNA"/>
</dbReference>
<dbReference type="Proteomes" id="UP000241265">
    <property type="component" value="Genome"/>
</dbReference>
<name>M4QS06_9CAUD</name>
<dbReference type="OrthoDB" id="16899at10239"/>
<dbReference type="Proteomes" id="UP000203521">
    <property type="component" value="Segment"/>
</dbReference>
<dbReference type="Proteomes" id="UP000240287">
    <property type="component" value="Genome"/>
</dbReference>
<dbReference type="EMBL" id="HQ634177">
    <property type="protein sequence ID" value="AGH26865.1"/>
    <property type="molecule type" value="Genomic_DNA"/>
</dbReference>
<dbReference type="Proteomes" id="UP000241494">
    <property type="component" value="Segment"/>
</dbReference>
<proteinExistence type="predicted"/>